<dbReference type="Gene3D" id="2.20.230.10">
    <property type="entry name" value="Resuscitation-promoting factor rpfb"/>
    <property type="match status" value="1"/>
</dbReference>
<dbReference type="Gene3D" id="3.10.350.10">
    <property type="entry name" value="LysM domain"/>
    <property type="match status" value="1"/>
</dbReference>
<dbReference type="PROSITE" id="PS51109">
    <property type="entry name" value="G5"/>
    <property type="match status" value="1"/>
</dbReference>
<dbReference type="CDD" id="cd00118">
    <property type="entry name" value="LysM"/>
    <property type="match status" value="1"/>
</dbReference>
<dbReference type="PANTHER" id="PTHR21666">
    <property type="entry name" value="PEPTIDASE-RELATED"/>
    <property type="match status" value="1"/>
</dbReference>
<comment type="caution">
    <text evidence="5">The sequence shown here is derived from an EMBL/GenBank/DDBJ whole genome shotgun (WGS) entry which is preliminary data.</text>
</comment>
<evidence type="ECO:0000313" key="5">
    <source>
        <dbReference type="EMBL" id="MBC5580313.1"/>
    </source>
</evidence>
<name>A0A923L0Y3_9FIRM</name>
<keyword evidence="2" id="KW-0812">Transmembrane</keyword>
<protein>
    <submittedName>
        <fullName evidence="5">Peptidoglycan DD-metalloendopeptidase family protein</fullName>
    </submittedName>
</protein>
<keyword evidence="6" id="KW-1185">Reference proteome</keyword>
<dbReference type="GO" id="GO:0004222">
    <property type="term" value="F:metalloendopeptidase activity"/>
    <property type="evidence" value="ECO:0007669"/>
    <property type="project" value="TreeGrafter"/>
</dbReference>
<dbReference type="AlphaFoldDB" id="A0A923L0Y3"/>
<dbReference type="Pfam" id="PF01551">
    <property type="entry name" value="Peptidase_M23"/>
    <property type="match status" value="1"/>
</dbReference>
<dbReference type="InterPro" id="IPR050570">
    <property type="entry name" value="Cell_wall_metabolism_enzyme"/>
</dbReference>
<keyword evidence="2" id="KW-1133">Transmembrane helix</keyword>
<dbReference type="Gene3D" id="2.70.70.10">
    <property type="entry name" value="Glucose Permease (Domain IIA)"/>
    <property type="match status" value="1"/>
</dbReference>
<dbReference type="SMART" id="SM01208">
    <property type="entry name" value="G5"/>
    <property type="match status" value="1"/>
</dbReference>
<dbReference type="SUPFAM" id="SSF51261">
    <property type="entry name" value="Duplicated hybrid motif"/>
    <property type="match status" value="1"/>
</dbReference>
<dbReference type="PANTHER" id="PTHR21666:SF270">
    <property type="entry name" value="MUREIN HYDROLASE ACTIVATOR ENVC"/>
    <property type="match status" value="1"/>
</dbReference>
<dbReference type="PROSITE" id="PS51782">
    <property type="entry name" value="LYSM"/>
    <property type="match status" value="1"/>
</dbReference>
<dbReference type="InterPro" id="IPR016047">
    <property type="entry name" value="M23ase_b-sheet_dom"/>
</dbReference>
<evidence type="ECO:0000256" key="1">
    <source>
        <dbReference type="ARBA" id="ARBA00022729"/>
    </source>
</evidence>
<dbReference type="SMART" id="SM00257">
    <property type="entry name" value="LysM"/>
    <property type="match status" value="1"/>
</dbReference>
<evidence type="ECO:0000313" key="6">
    <source>
        <dbReference type="Proteomes" id="UP000659630"/>
    </source>
</evidence>
<sequence length="582" mass="62441">MAQATAVRPGTPPPFKSRASVRLWRLKALLGQLFYKVGTAAELEGVRFWRALQGAGRLLARLLWRPLRGLLHAAGRGLKSFWADLTAPFHRAHSGVSHIRELIADEQRNGAGHAARLALRYLGSGVRRYAYLGKNLLYYLLPLGAGAVFVFTVVSVLGVPYVLAVENGGQVVGYVQQESVYEEAARMVQDQIIYTGDEQRWTLNPTFTISAARAEEISDTQTLADAILRSSGEEITEAVGLYVDGQFYGASADGARLENAIAAIKAPYEAENPGAQIEFVKNVELRQGIYLAESVRDYSELQALFDEPVQGQRTYTIQAGDTPLVIAGANDITLDELYALNPVLENGSNMPVGQELIIGESVSFLQVKVVKTQVEQEEIPFQTVKTDDGSLDRGKTKTTQEGVKGLQEVTYQYTYIDGRMVEKAQIGDAVVLQEPVEEHISVGTYISQAGYSAVPSGSGGMIFPVGPGFKYMSRGFTGAYGHNGLDLCAAYGTPIYAAQSGVVTYASATAGGYGIHVIIDHGGGVRTLYGHCSGLAVSAGQSVSQGQVIAYVGSTGNSTGNHCHFEVILNGARVNGAPYVGI</sequence>
<dbReference type="EMBL" id="JACONZ010000001">
    <property type="protein sequence ID" value="MBC5580313.1"/>
    <property type="molecule type" value="Genomic_DNA"/>
</dbReference>
<reference evidence="5" key="1">
    <citation type="submission" date="2020-08" db="EMBL/GenBank/DDBJ databases">
        <title>Genome public.</title>
        <authorList>
            <person name="Liu C."/>
            <person name="Sun Q."/>
        </authorList>
    </citation>
    <scope>NUCLEOTIDE SEQUENCE</scope>
    <source>
        <strain evidence="5">BX8</strain>
    </source>
</reference>
<gene>
    <name evidence="5" type="ORF">H8S23_02220</name>
</gene>
<dbReference type="SUPFAM" id="SSF54106">
    <property type="entry name" value="LysM domain"/>
    <property type="match status" value="1"/>
</dbReference>
<evidence type="ECO:0000259" key="4">
    <source>
        <dbReference type="PROSITE" id="PS51782"/>
    </source>
</evidence>
<feature type="domain" description="LysM" evidence="4">
    <location>
        <begin position="313"/>
        <end position="358"/>
    </location>
</feature>
<dbReference type="Pfam" id="PF07501">
    <property type="entry name" value="G5"/>
    <property type="match status" value="1"/>
</dbReference>
<dbReference type="CDD" id="cd12797">
    <property type="entry name" value="M23_peptidase"/>
    <property type="match status" value="1"/>
</dbReference>
<dbReference type="InterPro" id="IPR011098">
    <property type="entry name" value="G5_dom"/>
</dbReference>
<dbReference type="Pfam" id="PF01476">
    <property type="entry name" value="LysM"/>
    <property type="match status" value="1"/>
</dbReference>
<dbReference type="InterPro" id="IPR011055">
    <property type="entry name" value="Dup_hybrid_motif"/>
</dbReference>
<dbReference type="InterPro" id="IPR018392">
    <property type="entry name" value="LysM"/>
</dbReference>
<dbReference type="Proteomes" id="UP000659630">
    <property type="component" value="Unassembled WGS sequence"/>
</dbReference>
<proteinExistence type="predicted"/>
<keyword evidence="2" id="KW-0472">Membrane</keyword>
<keyword evidence="1" id="KW-0732">Signal</keyword>
<feature type="transmembrane region" description="Helical" evidence="2">
    <location>
        <begin position="136"/>
        <end position="163"/>
    </location>
</feature>
<evidence type="ECO:0000256" key="2">
    <source>
        <dbReference type="SAM" id="Phobius"/>
    </source>
</evidence>
<accession>A0A923L0Y3</accession>
<evidence type="ECO:0000259" key="3">
    <source>
        <dbReference type="PROSITE" id="PS51109"/>
    </source>
</evidence>
<dbReference type="InterPro" id="IPR036779">
    <property type="entry name" value="LysM_dom_sf"/>
</dbReference>
<dbReference type="RefSeq" id="WP_186886675.1">
    <property type="nucleotide sequence ID" value="NZ_JACONZ010000001.1"/>
</dbReference>
<organism evidence="5 6">
    <name type="scientific">Anaerofilum hominis</name>
    <dbReference type="NCBI Taxonomy" id="2763016"/>
    <lineage>
        <taxon>Bacteria</taxon>
        <taxon>Bacillati</taxon>
        <taxon>Bacillota</taxon>
        <taxon>Clostridia</taxon>
        <taxon>Eubacteriales</taxon>
        <taxon>Oscillospiraceae</taxon>
        <taxon>Anaerofilum</taxon>
    </lineage>
</organism>
<feature type="domain" description="G5" evidence="3">
    <location>
        <begin position="365"/>
        <end position="446"/>
    </location>
</feature>